<dbReference type="EMBL" id="CP071793">
    <property type="protein sequence ID" value="QTD53710.1"/>
    <property type="molecule type" value="Genomic_DNA"/>
</dbReference>
<evidence type="ECO:0000313" key="14">
    <source>
        <dbReference type="Proteomes" id="UP000663929"/>
    </source>
</evidence>
<dbReference type="InterPro" id="IPR004416">
    <property type="entry name" value="MnmG"/>
</dbReference>
<dbReference type="GO" id="GO:0050660">
    <property type="term" value="F:flavin adenine dinucleotide binding"/>
    <property type="evidence" value="ECO:0007669"/>
    <property type="project" value="UniProtKB-UniRule"/>
</dbReference>
<dbReference type="InterPro" id="IPR040131">
    <property type="entry name" value="MnmG_N"/>
</dbReference>
<dbReference type="PROSITE" id="PS01280">
    <property type="entry name" value="GIDA_1"/>
    <property type="match status" value="1"/>
</dbReference>
<evidence type="ECO:0000256" key="10">
    <source>
        <dbReference type="ARBA" id="ARBA00031800"/>
    </source>
</evidence>
<dbReference type="GO" id="GO:0005829">
    <property type="term" value="C:cytosol"/>
    <property type="evidence" value="ECO:0007669"/>
    <property type="project" value="TreeGrafter"/>
</dbReference>
<evidence type="ECO:0000256" key="2">
    <source>
        <dbReference type="ARBA" id="ARBA00003717"/>
    </source>
</evidence>
<dbReference type="NCBIfam" id="TIGR00136">
    <property type="entry name" value="mnmG_gidA"/>
    <property type="match status" value="1"/>
</dbReference>
<dbReference type="InterPro" id="IPR047001">
    <property type="entry name" value="MnmG_C_subdom"/>
</dbReference>
<dbReference type="SMART" id="SM01228">
    <property type="entry name" value="GIDA_assoc_3"/>
    <property type="match status" value="1"/>
</dbReference>
<accession>A0A8A4TW36</accession>
<comment type="subcellular location">
    <subcellularLocation>
        <location evidence="11">Cytoplasm</location>
    </subcellularLocation>
</comment>
<dbReference type="FunFam" id="3.50.50.60:FF:000002">
    <property type="entry name" value="tRNA uridine 5-carboxymethylaminomethyl modification enzyme MnmG"/>
    <property type="match status" value="1"/>
</dbReference>
<keyword evidence="7 11" id="KW-0274">FAD</keyword>
<name>A0A8A4TW36_SULCO</name>
<dbReference type="InterPro" id="IPR049312">
    <property type="entry name" value="GIDA_C_N"/>
</dbReference>
<keyword evidence="6 11" id="KW-0819">tRNA processing</keyword>
<dbReference type="Gene3D" id="3.50.50.60">
    <property type="entry name" value="FAD/NAD(P)-binding domain"/>
    <property type="match status" value="2"/>
</dbReference>
<proteinExistence type="inferred from homology"/>
<evidence type="ECO:0000256" key="3">
    <source>
        <dbReference type="ARBA" id="ARBA00007653"/>
    </source>
</evidence>
<dbReference type="Proteomes" id="UP000663929">
    <property type="component" value="Chromosome"/>
</dbReference>
<keyword evidence="11" id="KW-0963">Cytoplasm</keyword>
<dbReference type="InterPro" id="IPR036188">
    <property type="entry name" value="FAD/NAD-bd_sf"/>
</dbReference>
<evidence type="ECO:0000256" key="1">
    <source>
        <dbReference type="ARBA" id="ARBA00001974"/>
    </source>
</evidence>
<keyword evidence="14" id="KW-1185">Reference proteome</keyword>
<dbReference type="InterPro" id="IPR020595">
    <property type="entry name" value="MnmG-rel_CS"/>
</dbReference>
<comment type="similarity">
    <text evidence="3 11">Belongs to the MnmG family.</text>
</comment>
<dbReference type="SUPFAM" id="SSF51905">
    <property type="entry name" value="FAD/NAD(P)-binding domain"/>
    <property type="match status" value="1"/>
</dbReference>
<dbReference type="Pfam" id="PF21680">
    <property type="entry name" value="GIDA_C_1st"/>
    <property type="match status" value="1"/>
</dbReference>
<dbReference type="Pfam" id="PF01134">
    <property type="entry name" value="GIDA"/>
    <property type="match status" value="1"/>
</dbReference>
<gene>
    <name evidence="11 13" type="primary">mnmG</name>
    <name evidence="11" type="synonym">gidA</name>
    <name evidence="13" type="ORF">J3U87_14750</name>
</gene>
<evidence type="ECO:0000256" key="9">
    <source>
        <dbReference type="ARBA" id="ARBA00025948"/>
    </source>
</evidence>
<comment type="function">
    <text evidence="2 11">NAD-binding protein involved in the addition of a carboxymethylaminomethyl (cmnm) group at the wobble position (U34) of certain tRNAs, forming tRNA-cmnm(5)s(2)U34.</text>
</comment>
<reference evidence="13" key="1">
    <citation type="submission" date="2021-03" db="EMBL/GenBank/DDBJ databases">
        <title>Acanthopleuribacteraceae sp. M133.</title>
        <authorList>
            <person name="Wang G."/>
        </authorList>
    </citation>
    <scope>NUCLEOTIDE SEQUENCE</scope>
    <source>
        <strain evidence="13">M133</strain>
    </source>
</reference>
<comment type="cofactor">
    <cofactor evidence="1 11">
        <name>FAD</name>
        <dbReference type="ChEBI" id="CHEBI:57692"/>
    </cofactor>
</comment>
<evidence type="ECO:0000256" key="5">
    <source>
        <dbReference type="ARBA" id="ARBA00022630"/>
    </source>
</evidence>
<evidence type="ECO:0000256" key="7">
    <source>
        <dbReference type="ARBA" id="ARBA00022827"/>
    </source>
</evidence>
<dbReference type="PANTHER" id="PTHR11806">
    <property type="entry name" value="GLUCOSE INHIBITED DIVISION PROTEIN A"/>
    <property type="match status" value="1"/>
</dbReference>
<dbReference type="Pfam" id="PF13932">
    <property type="entry name" value="SAM_GIDA_C"/>
    <property type="match status" value="1"/>
</dbReference>
<dbReference type="GO" id="GO:0030488">
    <property type="term" value="P:tRNA methylation"/>
    <property type="evidence" value="ECO:0007669"/>
    <property type="project" value="TreeGrafter"/>
</dbReference>
<evidence type="ECO:0000259" key="12">
    <source>
        <dbReference type="SMART" id="SM01228"/>
    </source>
</evidence>
<dbReference type="InterPro" id="IPR044920">
    <property type="entry name" value="MnmG_C_subdom_sf"/>
</dbReference>
<evidence type="ECO:0000256" key="6">
    <source>
        <dbReference type="ARBA" id="ARBA00022694"/>
    </source>
</evidence>
<comment type="subunit">
    <text evidence="9 11">Homodimer. Heterotetramer of two MnmE and two MnmG subunits.</text>
</comment>
<dbReference type="KEGG" id="scor:J3U87_14750"/>
<sequence>MQQTDVIVIGAGHAGCEAAWACARMGLNTVVFTINLDSVGQMSCNPAVGGLAKGHMVRELDALGGIMPEIADQTGIQFRMLNRSRGPAVQAPRCQSDKVAYRSLIRRRLEAQENLMIRQGIVTRLLMEGERVVGVQLKDGDRLFAKAVVVTTGTFLRGKIFIGQTTYEAGRCNELAARELSASILDLGFQLGRMKTGTPARLHKKSIDYARFEAQWGDRDPVFFSYQTKETTLEQVCCHLGYTNETTHRIIQDNLHRSPLFSGEIQGVGPRYCPSIEDKVVKFPDRNRHQIFLEPESHHTIEVYVNGMSTCLPIDVQKELYRSVPGLEYSEILRPGYAVEYDHIDPTECKPTLETKRVQGLYMAGQINGTSGYEEAAAQGFVAGVNAGLAVRQMEPMILTRDLAYIGVLIDDLVTKGTKEPYRMFTSRAEHRLMLDVFSADQRLAEIGRRIGLVDEARYAAVVEKYETLARDIQRLKEYRIKPTKDNKAKYELAGLPLKQVVTAHDLVRRPKVGLRKILSIADDLQLETDFLDDLEHKIRYAPYVEKENEELAKIEGLRRFQIPEEFDYALVPSLRRELLEKLTTIRPKTLDQASRISGMNASTLAIIHVFVKRYLSEKQKSA</sequence>
<evidence type="ECO:0000256" key="4">
    <source>
        <dbReference type="ARBA" id="ARBA00020461"/>
    </source>
</evidence>
<dbReference type="PROSITE" id="PS01281">
    <property type="entry name" value="GIDA_2"/>
    <property type="match status" value="1"/>
</dbReference>
<keyword evidence="8 11" id="KW-0520">NAD</keyword>
<dbReference type="PRINTS" id="PR00411">
    <property type="entry name" value="PNDRDTASEI"/>
</dbReference>
<dbReference type="GO" id="GO:0002098">
    <property type="term" value="P:tRNA wobble uridine modification"/>
    <property type="evidence" value="ECO:0007669"/>
    <property type="project" value="InterPro"/>
</dbReference>
<protein>
    <recommendedName>
        <fullName evidence="4 11">tRNA uridine 5-carboxymethylaminomethyl modification enzyme MnmG</fullName>
    </recommendedName>
    <alternativeName>
        <fullName evidence="10 11">Glucose-inhibited division protein A</fullName>
    </alternativeName>
</protein>
<keyword evidence="5 11" id="KW-0285">Flavoprotein</keyword>
<dbReference type="InterPro" id="IPR026904">
    <property type="entry name" value="MnmG_C"/>
</dbReference>
<feature type="binding site" evidence="11">
    <location>
        <begin position="269"/>
        <end position="283"/>
    </location>
    <ligand>
        <name>NAD(+)</name>
        <dbReference type="ChEBI" id="CHEBI:57540"/>
    </ligand>
</feature>
<dbReference type="Gene3D" id="1.10.150.570">
    <property type="entry name" value="GidA associated domain, C-terminal subdomain"/>
    <property type="match status" value="1"/>
</dbReference>
<evidence type="ECO:0000313" key="13">
    <source>
        <dbReference type="EMBL" id="QTD53710.1"/>
    </source>
</evidence>
<dbReference type="RefSeq" id="WP_237383810.1">
    <property type="nucleotide sequence ID" value="NZ_CP071793.1"/>
</dbReference>
<dbReference type="Gene3D" id="1.10.10.1800">
    <property type="entry name" value="tRNA uridine 5-carboxymethylaminomethyl modification enzyme MnmG/GidA"/>
    <property type="match status" value="1"/>
</dbReference>
<feature type="binding site" evidence="11">
    <location>
        <begin position="10"/>
        <end position="15"/>
    </location>
    <ligand>
        <name>FAD</name>
        <dbReference type="ChEBI" id="CHEBI:57692"/>
    </ligand>
</feature>
<dbReference type="FunFam" id="1.10.150.570:FF:000001">
    <property type="entry name" value="tRNA uridine 5-carboxymethylaminomethyl modification enzyme MnmG"/>
    <property type="match status" value="1"/>
</dbReference>
<comment type="caution">
    <text evidence="11">Lacks conserved residue(s) required for the propagation of feature annotation.</text>
</comment>
<evidence type="ECO:0000256" key="8">
    <source>
        <dbReference type="ARBA" id="ARBA00023027"/>
    </source>
</evidence>
<feature type="domain" description="tRNA uridine 5-carboxymethylaminomethyl modification enzyme C-terminal subdomain" evidence="12">
    <location>
        <begin position="539"/>
        <end position="610"/>
    </location>
</feature>
<dbReference type="PANTHER" id="PTHR11806:SF0">
    <property type="entry name" value="PROTEIN MTO1 HOMOLOG, MITOCHONDRIAL"/>
    <property type="match status" value="1"/>
</dbReference>
<evidence type="ECO:0000256" key="11">
    <source>
        <dbReference type="HAMAP-Rule" id="MF_00129"/>
    </source>
</evidence>
<dbReference type="HAMAP" id="MF_00129">
    <property type="entry name" value="MnmG_GidA"/>
    <property type="match status" value="1"/>
</dbReference>
<dbReference type="InterPro" id="IPR002218">
    <property type="entry name" value="MnmG-rel"/>
</dbReference>
<organism evidence="13 14">
    <name type="scientific">Sulfidibacter corallicola</name>
    <dbReference type="NCBI Taxonomy" id="2818388"/>
    <lineage>
        <taxon>Bacteria</taxon>
        <taxon>Pseudomonadati</taxon>
        <taxon>Acidobacteriota</taxon>
        <taxon>Holophagae</taxon>
        <taxon>Acanthopleuribacterales</taxon>
        <taxon>Acanthopleuribacteraceae</taxon>
        <taxon>Sulfidibacter</taxon>
    </lineage>
</organism>
<dbReference type="AlphaFoldDB" id="A0A8A4TW36"/>